<dbReference type="EMBL" id="SJPK01000002">
    <property type="protein sequence ID" value="TWT74163.1"/>
    <property type="molecule type" value="Genomic_DNA"/>
</dbReference>
<organism evidence="3 4">
    <name type="scientific">Allorhodopirellula solitaria</name>
    <dbReference type="NCBI Taxonomy" id="2527987"/>
    <lineage>
        <taxon>Bacteria</taxon>
        <taxon>Pseudomonadati</taxon>
        <taxon>Planctomycetota</taxon>
        <taxon>Planctomycetia</taxon>
        <taxon>Pirellulales</taxon>
        <taxon>Pirellulaceae</taxon>
        <taxon>Allorhodopirellula</taxon>
    </lineage>
</organism>
<dbReference type="OrthoDB" id="9800856at2"/>
<comment type="similarity">
    <text evidence="1">Belongs to the 4-hydroxybenzoyl-CoA thioesterase family.</text>
</comment>
<dbReference type="EC" id="3.1.2.-" evidence="3"/>
<dbReference type="PANTHER" id="PTHR31793">
    <property type="entry name" value="4-HYDROXYBENZOYL-COA THIOESTERASE FAMILY MEMBER"/>
    <property type="match status" value="1"/>
</dbReference>
<sequence length="126" mass="14591">MKHQTITLRVRYEECDPGGFVHHSNYLTYFEIGRTEFFRSSGGRYRDIEASGWFVVVARVDCRYKMPARYDDEIQLTTRIVNVTAAKIVHEYEIHRDGSLLVAATVTLAVIDREGRLQRVPEALIQ</sequence>
<evidence type="ECO:0000256" key="2">
    <source>
        <dbReference type="ARBA" id="ARBA00022801"/>
    </source>
</evidence>
<evidence type="ECO:0000313" key="4">
    <source>
        <dbReference type="Proteomes" id="UP000318053"/>
    </source>
</evidence>
<name>A0A5C5YGS8_9BACT</name>
<dbReference type="Gene3D" id="3.10.129.10">
    <property type="entry name" value="Hotdog Thioesterase"/>
    <property type="match status" value="1"/>
</dbReference>
<dbReference type="InterPro" id="IPR006684">
    <property type="entry name" value="YbgC/YbaW"/>
</dbReference>
<protein>
    <submittedName>
        <fullName evidence="3">Acyl-CoA thioester hydrolase YbgC</fullName>
        <ecNumber evidence="3">3.1.2.-</ecNumber>
    </submittedName>
</protein>
<keyword evidence="2 3" id="KW-0378">Hydrolase</keyword>
<dbReference type="Pfam" id="PF13279">
    <property type="entry name" value="4HBT_2"/>
    <property type="match status" value="1"/>
</dbReference>
<dbReference type="Proteomes" id="UP000318053">
    <property type="component" value="Unassembled WGS sequence"/>
</dbReference>
<dbReference type="RefSeq" id="WP_146390194.1">
    <property type="nucleotide sequence ID" value="NZ_SJPK01000002.1"/>
</dbReference>
<dbReference type="PANTHER" id="PTHR31793:SF27">
    <property type="entry name" value="NOVEL THIOESTERASE SUPERFAMILY DOMAIN AND SAPOSIN A-TYPE DOMAIN CONTAINING PROTEIN (0610012H03RIK)"/>
    <property type="match status" value="1"/>
</dbReference>
<dbReference type="CDD" id="cd00586">
    <property type="entry name" value="4HBT"/>
    <property type="match status" value="1"/>
</dbReference>
<dbReference type="SUPFAM" id="SSF54637">
    <property type="entry name" value="Thioesterase/thiol ester dehydrase-isomerase"/>
    <property type="match status" value="1"/>
</dbReference>
<keyword evidence="4" id="KW-1185">Reference proteome</keyword>
<reference evidence="3 4" key="1">
    <citation type="submission" date="2019-02" db="EMBL/GenBank/DDBJ databases">
        <title>Deep-cultivation of Planctomycetes and their phenomic and genomic characterization uncovers novel biology.</title>
        <authorList>
            <person name="Wiegand S."/>
            <person name="Jogler M."/>
            <person name="Boedeker C."/>
            <person name="Pinto D."/>
            <person name="Vollmers J."/>
            <person name="Rivas-Marin E."/>
            <person name="Kohn T."/>
            <person name="Peeters S.H."/>
            <person name="Heuer A."/>
            <person name="Rast P."/>
            <person name="Oberbeckmann S."/>
            <person name="Bunk B."/>
            <person name="Jeske O."/>
            <person name="Meyerdierks A."/>
            <person name="Storesund J.E."/>
            <person name="Kallscheuer N."/>
            <person name="Luecker S."/>
            <person name="Lage O.M."/>
            <person name="Pohl T."/>
            <person name="Merkel B.J."/>
            <person name="Hornburger P."/>
            <person name="Mueller R.-W."/>
            <person name="Bruemmer F."/>
            <person name="Labrenz M."/>
            <person name="Spormann A.M."/>
            <person name="Op Den Camp H."/>
            <person name="Overmann J."/>
            <person name="Amann R."/>
            <person name="Jetten M.S.M."/>
            <person name="Mascher T."/>
            <person name="Medema M.H."/>
            <person name="Devos D.P."/>
            <person name="Kaster A.-K."/>
            <person name="Ovreas L."/>
            <person name="Rohde M."/>
            <person name="Galperin M.Y."/>
            <person name="Jogler C."/>
        </authorList>
    </citation>
    <scope>NUCLEOTIDE SEQUENCE [LARGE SCALE GENOMIC DNA]</scope>
    <source>
        <strain evidence="3 4">CA85</strain>
    </source>
</reference>
<evidence type="ECO:0000313" key="3">
    <source>
        <dbReference type="EMBL" id="TWT74163.1"/>
    </source>
</evidence>
<dbReference type="PIRSF" id="PIRSF003230">
    <property type="entry name" value="YbgC"/>
    <property type="match status" value="1"/>
</dbReference>
<dbReference type="InterPro" id="IPR050563">
    <property type="entry name" value="4-hydroxybenzoyl-CoA_TE"/>
</dbReference>
<comment type="caution">
    <text evidence="3">The sequence shown here is derived from an EMBL/GenBank/DDBJ whole genome shotgun (WGS) entry which is preliminary data.</text>
</comment>
<evidence type="ECO:0000256" key="1">
    <source>
        <dbReference type="ARBA" id="ARBA00005953"/>
    </source>
</evidence>
<dbReference type="GO" id="GO:0047617">
    <property type="term" value="F:fatty acyl-CoA hydrolase activity"/>
    <property type="evidence" value="ECO:0007669"/>
    <property type="project" value="TreeGrafter"/>
</dbReference>
<dbReference type="AlphaFoldDB" id="A0A5C5YGS8"/>
<proteinExistence type="inferred from homology"/>
<dbReference type="NCBIfam" id="TIGR00051">
    <property type="entry name" value="YbgC/FadM family acyl-CoA thioesterase"/>
    <property type="match status" value="1"/>
</dbReference>
<gene>
    <name evidence="3" type="primary">ybgC_1</name>
    <name evidence="3" type="ORF">CA85_10500</name>
</gene>
<accession>A0A5C5YGS8</accession>
<dbReference type="InterPro" id="IPR029069">
    <property type="entry name" value="HotDog_dom_sf"/>
</dbReference>